<feature type="domain" description="DUF397" evidence="1">
    <location>
        <begin position="6"/>
        <end position="59"/>
    </location>
</feature>
<dbReference type="InterPro" id="IPR007278">
    <property type="entry name" value="DUF397"/>
</dbReference>
<dbReference type="EMBL" id="BAAAKV010000033">
    <property type="protein sequence ID" value="GAA1177166.1"/>
    <property type="molecule type" value="Genomic_DNA"/>
</dbReference>
<accession>A0ABN1V011</accession>
<proteinExistence type="predicted"/>
<dbReference type="Pfam" id="PF04149">
    <property type="entry name" value="DUF397"/>
    <property type="match status" value="1"/>
</dbReference>
<reference evidence="2 3" key="1">
    <citation type="journal article" date="2019" name="Int. J. Syst. Evol. Microbiol.">
        <title>The Global Catalogue of Microorganisms (GCM) 10K type strain sequencing project: providing services to taxonomists for standard genome sequencing and annotation.</title>
        <authorList>
            <consortium name="The Broad Institute Genomics Platform"/>
            <consortium name="The Broad Institute Genome Sequencing Center for Infectious Disease"/>
            <person name="Wu L."/>
            <person name="Ma J."/>
        </authorList>
    </citation>
    <scope>NUCLEOTIDE SEQUENCE [LARGE SCALE GENOMIC DNA]</scope>
    <source>
        <strain evidence="2 3">JCM 12696</strain>
    </source>
</reference>
<organism evidence="2 3">
    <name type="scientific">Streptomyces hebeiensis</name>
    <dbReference type="NCBI Taxonomy" id="229486"/>
    <lineage>
        <taxon>Bacteria</taxon>
        <taxon>Bacillati</taxon>
        <taxon>Actinomycetota</taxon>
        <taxon>Actinomycetes</taxon>
        <taxon>Kitasatosporales</taxon>
        <taxon>Streptomycetaceae</taxon>
        <taxon>Streptomyces</taxon>
    </lineage>
</organism>
<dbReference type="RefSeq" id="WP_344277859.1">
    <property type="nucleotide sequence ID" value="NZ_BAAAKV010000033.1"/>
</dbReference>
<evidence type="ECO:0000313" key="3">
    <source>
        <dbReference type="Proteomes" id="UP001501371"/>
    </source>
</evidence>
<gene>
    <name evidence="2" type="ORF">GCM10009654_38070</name>
</gene>
<comment type="caution">
    <text evidence="2">The sequence shown here is derived from an EMBL/GenBank/DDBJ whole genome shotgun (WGS) entry which is preliminary data.</text>
</comment>
<protein>
    <submittedName>
        <fullName evidence="2">DUF397 domain-containing protein</fullName>
    </submittedName>
</protein>
<keyword evidence="3" id="KW-1185">Reference proteome</keyword>
<sequence length="69" mass="7327">MRDEEARWYKSSHSGGSGTECVEVAALVGRTAIRDSKDPGGGLIAVPRDVWQGFVGALRQGRLTEPGQG</sequence>
<name>A0ABN1V011_9ACTN</name>
<evidence type="ECO:0000313" key="2">
    <source>
        <dbReference type="EMBL" id="GAA1177166.1"/>
    </source>
</evidence>
<evidence type="ECO:0000259" key="1">
    <source>
        <dbReference type="Pfam" id="PF04149"/>
    </source>
</evidence>
<dbReference type="Proteomes" id="UP001501371">
    <property type="component" value="Unassembled WGS sequence"/>
</dbReference>